<accession>A0AAP3DKY4</accession>
<reference evidence="1" key="1">
    <citation type="submission" date="2022-09" db="EMBL/GenBank/DDBJ databases">
        <title>Genome analysis and characterization of larvicidal activity of Brevibacillus strains.</title>
        <authorList>
            <person name="Patrusheva E.V."/>
            <person name="Izotova A.O."/>
            <person name="Toshchakov S.V."/>
            <person name="Sineoky S.P."/>
        </authorList>
    </citation>
    <scope>NUCLEOTIDE SEQUENCE</scope>
    <source>
        <strain evidence="1">VKPM_B-13247</strain>
    </source>
</reference>
<dbReference type="InterPro" id="IPR036388">
    <property type="entry name" value="WH-like_DNA-bd_sf"/>
</dbReference>
<dbReference type="SUPFAM" id="SSF46785">
    <property type="entry name" value="Winged helix' DNA-binding domain"/>
    <property type="match status" value="2"/>
</dbReference>
<dbReference type="InterPro" id="IPR036390">
    <property type="entry name" value="WH_DNA-bd_sf"/>
</dbReference>
<organism evidence="1 2">
    <name type="scientific">Brevibacillus laterosporus</name>
    <name type="common">Bacillus laterosporus</name>
    <dbReference type="NCBI Taxonomy" id="1465"/>
    <lineage>
        <taxon>Bacteria</taxon>
        <taxon>Bacillati</taxon>
        <taxon>Bacillota</taxon>
        <taxon>Bacilli</taxon>
        <taxon>Bacillales</taxon>
        <taxon>Paenibacillaceae</taxon>
        <taxon>Brevibacillus</taxon>
    </lineage>
</organism>
<dbReference type="RefSeq" id="WP_258434958.1">
    <property type="nucleotide sequence ID" value="NZ_JANSGW010000062.1"/>
</dbReference>
<dbReference type="EMBL" id="JAPTNE010000062">
    <property type="protein sequence ID" value="MCZ0810231.1"/>
    <property type="molecule type" value="Genomic_DNA"/>
</dbReference>
<dbReference type="Proteomes" id="UP001077662">
    <property type="component" value="Unassembled WGS sequence"/>
</dbReference>
<protein>
    <submittedName>
        <fullName evidence="1">Uncharacterized protein</fullName>
    </submittedName>
</protein>
<name>A0AAP3DKY4_BRELA</name>
<evidence type="ECO:0000313" key="1">
    <source>
        <dbReference type="EMBL" id="MCZ0810231.1"/>
    </source>
</evidence>
<sequence>MSNVLERTYHPETGELGTFIPDGSHVTIQTDAQREATRQHFERERMKLVYRGLNWVACYHEAILGIIRDLTLIEAGALIKLLPFLRFKSEGKLVQDGKPLKQTDIARLLGRGKKATMAILQRLETLGVITCEKEGRTNVYYISVEFHTMGDVIDGASFTKLYQVKAREIAEELTLSELGFLYKILPFFHYQTYYLCDNPDEENPEVIRHLNREELAERVGHDIQTVYELVNKLRNKGVVLTTTSGKTTNYLVHPDVMFRKEYEDEYTRVVRRMFEEHRIRQAKKFA</sequence>
<proteinExistence type="predicted"/>
<dbReference type="Gene3D" id="1.10.10.10">
    <property type="entry name" value="Winged helix-like DNA-binding domain superfamily/Winged helix DNA-binding domain"/>
    <property type="match status" value="1"/>
</dbReference>
<comment type="caution">
    <text evidence="1">The sequence shown here is derived from an EMBL/GenBank/DDBJ whole genome shotgun (WGS) entry which is preliminary data.</text>
</comment>
<dbReference type="AlphaFoldDB" id="A0AAP3DKY4"/>
<gene>
    <name evidence="1" type="ORF">O0554_25665</name>
</gene>
<evidence type="ECO:0000313" key="2">
    <source>
        <dbReference type="Proteomes" id="UP001077662"/>
    </source>
</evidence>